<evidence type="ECO:0008006" key="4">
    <source>
        <dbReference type="Google" id="ProtNLM"/>
    </source>
</evidence>
<organism evidence="2 3">
    <name type="scientific">Niastella koreensis</name>
    <dbReference type="NCBI Taxonomy" id="354356"/>
    <lineage>
        <taxon>Bacteria</taxon>
        <taxon>Pseudomonadati</taxon>
        <taxon>Bacteroidota</taxon>
        <taxon>Chitinophagia</taxon>
        <taxon>Chitinophagales</taxon>
        <taxon>Chitinophagaceae</taxon>
        <taxon>Niastella</taxon>
    </lineage>
</organism>
<sequence>MKFVLLTGLLLIAGGIACAQHISNETYLVCDDKVFDQVEILPDFKNGKAAFEDSLTQALKRKNNYPAKGTITYGFVLTMQSQLVDVKAVKGVAPNDEAIKKALKATAGNWIPAKQNSHTVCAYVYLTLNFSTDRLETSLFQKRGEE</sequence>
<protein>
    <recommendedName>
        <fullName evidence="4">TonB family protein</fullName>
    </recommendedName>
</protein>
<comment type="caution">
    <text evidence="2">The sequence shown here is derived from an EMBL/GenBank/DDBJ whole genome shotgun (WGS) entry which is preliminary data.</text>
</comment>
<dbReference type="RefSeq" id="WP_014218116.1">
    <property type="nucleotide sequence ID" value="NZ_LWBO01000027.1"/>
</dbReference>
<accession>A0ABX3NS17</accession>
<evidence type="ECO:0000313" key="3">
    <source>
        <dbReference type="Proteomes" id="UP000192277"/>
    </source>
</evidence>
<evidence type="ECO:0000256" key="1">
    <source>
        <dbReference type="SAM" id="SignalP"/>
    </source>
</evidence>
<gene>
    <name evidence="2" type="ORF">A4D02_35235</name>
</gene>
<feature type="signal peptide" evidence="1">
    <location>
        <begin position="1"/>
        <end position="19"/>
    </location>
</feature>
<dbReference type="Proteomes" id="UP000192277">
    <property type="component" value="Unassembled WGS sequence"/>
</dbReference>
<keyword evidence="3" id="KW-1185">Reference proteome</keyword>
<reference evidence="2 3" key="1">
    <citation type="submission" date="2016-04" db="EMBL/GenBank/DDBJ databases">
        <authorList>
            <person name="Chen L."/>
            <person name="Zhuang W."/>
            <person name="Wang G."/>
        </authorList>
    </citation>
    <scope>NUCLEOTIDE SEQUENCE [LARGE SCALE GENOMIC DNA]</scope>
    <source>
        <strain evidence="3">GR20</strain>
    </source>
</reference>
<dbReference type="PROSITE" id="PS51257">
    <property type="entry name" value="PROKAR_LIPOPROTEIN"/>
    <property type="match status" value="1"/>
</dbReference>
<proteinExistence type="predicted"/>
<feature type="chain" id="PRO_5046836856" description="TonB family protein" evidence="1">
    <location>
        <begin position="20"/>
        <end position="146"/>
    </location>
</feature>
<dbReference type="EMBL" id="LWBO01000027">
    <property type="protein sequence ID" value="OQP44312.1"/>
    <property type="molecule type" value="Genomic_DNA"/>
</dbReference>
<keyword evidence="1" id="KW-0732">Signal</keyword>
<evidence type="ECO:0000313" key="2">
    <source>
        <dbReference type="EMBL" id="OQP44312.1"/>
    </source>
</evidence>
<name>A0ABX3NS17_9BACT</name>